<dbReference type="EMBL" id="LQPC01000047">
    <property type="protein sequence ID" value="ORV84313.1"/>
    <property type="molecule type" value="Genomic_DNA"/>
</dbReference>
<comment type="caution">
    <text evidence="4">The sequence shown here is derived from an EMBL/GenBank/DDBJ whole genome shotgun (WGS) entry which is preliminary data.</text>
</comment>
<sequence>MQHKRHVYGLAAVAVSALVVSACSSSTSGSEETSTSASTSAAASGAPGPTNSDGAHNDADVSFAQMMIPHHQQAIEMSDMLLGKQDIDPEVTTLANEIKNAQGPEIEQMQAWLQEWGVSSAPAPSAGDMPGHNMPGHQMPGAGDMGDMAGSHGMMSEADMAELQNAQGAAASRLFLEQMIVHHEGAITMAQQEIDNGQFAAAVEMARNIVSSQQAEITKMQELLQG</sequence>
<feature type="region of interest" description="Disordered" evidence="1">
    <location>
        <begin position="26"/>
        <end position="58"/>
    </location>
</feature>
<dbReference type="Gene3D" id="1.20.1260.10">
    <property type="match status" value="1"/>
</dbReference>
<feature type="signal peptide" evidence="2">
    <location>
        <begin position="1"/>
        <end position="22"/>
    </location>
</feature>
<evidence type="ECO:0000256" key="1">
    <source>
        <dbReference type="SAM" id="MobiDB-lite"/>
    </source>
</evidence>
<evidence type="ECO:0000313" key="5">
    <source>
        <dbReference type="Proteomes" id="UP000193622"/>
    </source>
</evidence>
<feature type="chain" id="PRO_5039256030" evidence="2">
    <location>
        <begin position="23"/>
        <end position="226"/>
    </location>
</feature>
<gene>
    <name evidence="4" type="ORF">AWC12_22900</name>
</gene>
<feature type="domain" description="DUF305" evidence="3">
    <location>
        <begin position="60"/>
        <end position="224"/>
    </location>
</feature>
<evidence type="ECO:0000256" key="2">
    <source>
        <dbReference type="SAM" id="SignalP"/>
    </source>
</evidence>
<dbReference type="Pfam" id="PF03713">
    <property type="entry name" value="DUF305"/>
    <property type="match status" value="1"/>
</dbReference>
<evidence type="ECO:0000259" key="3">
    <source>
        <dbReference type="Pfam" id="PF03713"/>
    </source>
</evidence>
<accession>A0A1X1WCI9</accession>
<dbReference type="PANTHER" id="PTHR36933:SF1">
    <property type="entry name" value="SLL0788 PROTEIN"/>
    <property type="match status" value="1"/>
</dbReference>
<dbReference type="InterPro" id="IPR012347">
    <property type="entry name" value="Ferritin-like"/>
</dbReference>
<name>A0A1X1WCI9_MYCIR</name>
<reference evidence="4 5" key="1">
    <citation type="submission" date="2016-01" db="EMBL/GenBank/DDBJ databases">
        <title>The new phylogeny of the genus Mycobacterium.</title>
        <authorList>
            <person name="Tarcisio F."/>
            <person name="Conor M."/>
            <person name="Antonella G."/>
            <person name="Elisabetta G."/>
            <person name="Giulia F.S."/>
            <person name="Sara T."/>
            <person name="Anna F."/>
            <person name="Clotilde B."/>
            <person name="Roberto B."/>
            <person name="Veronica D.S."/>
            <person name="Fabio R."/>
            <person name="Monica P."/>
            <person name="Olivier J."/>
            <person name="Enrico T."/>
            <person name="Nicola S."/>
        </authorList>
    </citation>
    <scope>NUCLEOTIDE SEQUENCE [LARGE SCALE GENOMIC DNA]</scope>
    <source>
        <strain evidence="4 5">DSM 45541</strain>
    </source>
</reference>
<dbReference type="PANTHER" id="PTHR36933">
    <property type="entry name" value="SLL0788 PROTEIN"/>
    <property type="match status" value="1"/>
</dbReference>
<dbReference type="InterPro" id="IPR005183">
    <property type="entry name" value="DUF305_CopM-like"/>
</dbReference>
<dbReference type="AlphaFoldDB" id="A0A1X1WCI9"/>
<dbReference type="Proteomes" id="UP000193622">
    <property type="component" value="Unassembled WGS sequence"/>
</dbReference>
<dbReference type="RefSeq" id="WP_085177051.1">
    <property type="nucleotide sequence ID" value="NZ_LQPC01000047.1"/>
</dbReference>
<dbReference type="PROSITE" id="PS51257">
    <property type="entry name" value="PROKAR_LIPOPROTEIN"/>
    <property type="match status" value="1"/>
</dbReference>
<protein>
    <submittedName>
        <fullName evidence="4">DUF305 domain-containing protein</fullName>
    </submittedName>
</protein>
<organism evidence="4 5">
    <name type="scientific">Mycolicibacterium iranicum</name>
    <name type="common">Mycobacterium iranicum</name>
    <dbReference type="NCBI Taxonomy" id="912594"/>
    <lineage>
        <taxon>Bacteria</taxon>
        <taxon>Bacillati</taxon>
        <taxon>Actinomycetota</taxon>
        <taxon>Actinomycetes</taxon>
        <taxon>Mycobacteriales</taxon>
        <taxon>Mycobacteriaceae</taxon>
        <taxon>Mycolicibacterium</taxon>
    </lineage>
</organism>
<keyword evidence="2" id="KW-0732">Signal</keyword>
<feature type="compositionally biased region" description="Low complexity" evidence="1">
    <location>
        <begin position="26"/>
        <end position="46"/>
    </location>
</feature>
<proteinExistence type="predicted"/>
<evidence type="ECO:0000313" key="4">
    <source>
        <dbReference type="EMBL" id="ORV84313.1"/>
    </source>
</evidence>